<evidence type="ECO:0000256" key="3">
    <source>
        <dbReference type="ARBA" id="ARBA00023027"/>
    </source>
</evidence>
<dbReference type="AlphaFoldDB" id="A0A9D9DZ38"/>
<keyword evidence="2" id="KW-0808">Transferase</keyword>
<evidence type="ECO:0000313" key="4">
    <source>
        <dbReference type="EMBL" id="MBO8435690.1"/>
    </source>
</evidence>
<dbReference type="EMBL" id="JADIMT010000030">
    <property type="protein sequence ID" value="MBO8435690.1"/>
    <property type="molecule type" value="Genomic_DNA"/>
</dbReference>
<organism evidence="4 5">
    <name type="scientific">Candidatus Ornithospirochaeta stercoripullorum</name>
    <dbReference type="NCBI Taxonomy" id="2840899"/>
    <lineage>
        <taxon>Bacteria</taxon>
        <taxon>Pseudomonadati</taxon>
        <taxon>Spirochaetota</taxon>
        <taxon>Spirochaetia</taxon>
        <taxon>Spirochaetales</taxon>
        <taxon>Spirochaetaceae</taxon>
        <taxon>Spirochaetaceae incertae sedis</taxon>
        <taxon>Candidatus Ornithospirochaeta</taxon>
    </lineage>
</organism>
<name>A0A9D9DZ38_9SPIO</name>
<dbReference type="GO" id="GO:0006388">
    <property type="term" value="P:tRNA splicing, via endonucleolytic cleavage and ligation"/>
    <property type="evidence" value="ECO:0007669"/>
    <property type="project" value="TreeGrafter"/>
</dbReference>
<dbReference type="Pfam" id="PF01885">
    <property type="entry name" value="PTS_2-RNA"/>
    <property type="match status" value="1"/>
</dbReference>
<dbReference type="SUPFAM" id="SSF56399">
    <property type="entry name" value="ADP-ribosylation"/>
    <property type="match status" value="1"/>
</dbReference>
<proteinExistence type="inferred from homology"/>
<protein>
    <submittedName>
        <fullName evidence="4">RNA 2'-phosphotransferase</fullName>
    </submittedName>
</protein>
<evidence type="ECO:0000256" key="1">
    <source>
        <dbReference type="ARBA" id="ARBA00009836"/>
    </source>
</evidence>
<dbReference type="PANTHER" id="PTHR12684">
    <property type="entry name" value="PUTATIVE PHOSPHOTRANSFERASE"/>
    <property type="match status" value="1"/>
</dbReference>
<dbReference type="PANTHER" id="PTHR12684:SF2">
    <property type="entry name" value="TRNA 2'-PHOSPHOTRANSFERASE 1"/>
    <property type="match status" value="1"/>
</dbReference>
<dbReference type="InterPro" id="IPR002745">
    <property type="entry name" value="Ptrans_KptA/Tpt1"/>
</dbReference>
<dbReference type="Proteomes" id="UP000823615">
    <property type="component" value="Unassembled WGS sequence"/>
</dbReference>
<dbReference type="Gene3D" id="3.20.170.30">
    <property type="match status" value="1"/>
</dbReference>
<gene>
    <name evidence="4" type="ORF">IAA97_01750</name>
</gene>
<dbReference type="InterPro" id="IPR042080">
    <property type="entry name" value="RNA_2'-PTrans_N"/>
</dbReference>
<evidence type="ECO:0000256" key="2">
    <source>
        <dbReference type="ARBA" id="ARBA00022679"/>
    </source>
</evidence>
<evidence type="ECO:0000313" key="5">
    <source>
        <dbReference type="Proteomes" id="UP000823615"/>
    </source>
</evidence>
<reference evidence="4" key="1">
    <citation type="submission" date="2020-10" db="EMBL/GenBank/DDBJ databases">
        <authorList>
            <person name="Gilroy R."/>
        </authorList>
    </citation>
    <scope>NUCLEOTIDE SEQUENCE</scope>
    <source>
        <strain evidence="4">7293</strain>
    </source>
</reference>
<dbReference type="GO" id="GO:0000215">
    <property type="term" value="F:tRNA 2'-phosphotransferase activity"/>
    <property type="evidence" value="ECO:0007669"/>
    <property type="project" value="TreeGrafter"/>
</dbReference>
<comment type="caution">
    <text evidence="4">The sequence shown here is derived from an EMBL/GenBank/DDBJ whole genome shotgun (WGS) entry which is preliminary data.</text>
</comment>
<dbReference type="InterPro" id="IPR042081">
    <property type="entry name" value="RNA_2'-PTrans_C"/>
</dbReference>
<sequence>MTDEQLIHFSKLISYALRHNPKQFGLELADDGSVAVEKLISGFNEKSKYKCTVKDVEAVMSMPGKKRFAIENGRIRAYYGHSIEKEIKKESAEPPTVLYHATTHKALPLILKDGLKPMNRQHVHLASTKETALINGRRREPILLSCG</sequence>
<comment type="similarity">
    <text evidence="1">Belongs to the KptA/TPT1 family.</text>
</comment>
<keyword evidence="3" id="KW-0520">NAD</keyword>
<reference evidence="4" key="2">
    <citation type="journal article" date="2021" name="PeerJ">
        <title>Extensive microbial diversity within the chicken gut microbiome revealed by metagenomics and culture.</title>
        <authorList>
            <person name="Gilroy R."/>
            <person name="Ravi A."/>
            <person name="Getino M."/>
            <person name="Pursley I."/>
            <person name="Horton D.L."/>
            <person name="Alikhan N.F."/>
            <person name="Baker D."/>
            <person name="Gharbi K."/>
            <person name="Hall N."/>
            <person name="Watson M."/>
            <person name="Adriaenssens E.M."/>
            <person name="Foster-Nyarko E."/>
            <person name="Jarju S."/>
            <person name="Secka A."/>
            <person name="Antonio M."/>
            <person name="Oren A."/>
            <person name="Chaudhuri R.R."/>
            <person name="La Ragione R."/>
            <person name="Hildebrand F."/>
            <person name="Pallen M.J."/>
        </authorList>
    </citation>
    <scope>NUCLEOTIDE SEQUENCE</scope>
    <source>
        <strain evidence="4">7293</strain>
    </source>
</reference>
<accession>A0A9D9DZ38</accession>
<dbReference type="Gene3D" id="1.10.10.970">
    <property type="entry name" value="RNA 2'-phosphotransferase, Tpt1/KptA family, N-terminal domain"/>
    <property type="match status" value="1"/>
</dbReference>